<evidence type="ECO:0000256" key="11">
    <source>
        <dbReference type="SAM" id="MobiDB-lite"/>
    </source>
</evidence>
<dbReference type="EC" id="3.4.24.85" evidence="4"/>
<feature type="transmembrane region" description="Helical" evidence="12">
    <location>
        <begin position="6"/>
        <end position="24"/>
    </location>
</feature>
<comment type="function">
    <text evidence="10">Zinc metalloprotease that mediates intramembrane proteolysis of proteins such as ATF6, ATF6B, SREBF1/SREBP1 and SREBF2/SREBP2. Catalyzes the second step in the proteolytic activation of the sterol regulatory element-binding proteins (SREBPs) SREBF1/SREBP1 and SREBF2/SREBP2: cleaves SREBPs within the first transmembrane segment, thereby releasing the N-terminal segment with a portion of the transmembrane segment attached. Mature N-terminal SREBP fragments shuttle to the nucleus and activate gene transcription. Also mediates the second step in the proteolytic activation of the cyclic AMP-dependent transcription factor ATF-6 (ATF6 and ATF6B). Involved in intramembrane proteolysis during bone formation. In astrocytes and osteoblasts, upon DNA damage and ER stress, mediates the second step of the regulated intramembrane proteolytic activation of the transcription factor CREB3L1, leading to the inhibition of cell-cycle progression.</text>
</comment>
<evidence type="ECO:0000256" key="1">
    <source>
        <dbReference type="ARBA" id="ARBA00001350"/>
    </source>
</evidence>
<dbReference type="InterPro" id="IPR036034">
    <property type="entry name" value="PDZ_sf"/>
</dbReference>
<protein>
    <recommendedName>
        <fullName evidence="5">Membrane-bound transcription factor site-2 protease</fullName>
        <ecNumber evidence="4">3.4.24.85</ecNumber>
    </recommendedName>
    <alternativeName>
        <fullName evidence="9">Endopeptidase S2P</fullName>
    </alternativeName>
</protein>
<dbReference type="AlphaFoldDB" id="A0AAD4N263"/>
<evidence type="ECO:0000313" key="14">
    <source>
        <dbReference type="EMBL" id="KAI1710362.1"/>
    </source>
</evidence>
<evidence type="ECO:0000256" key="4">
    <source>
        <dbReference type="ARBA" id="ARBA00012347"/>
    </source>
</evidence>
<feature type="transmembrane region" description="Helical" evidence="12">
    <location>
        <begin position="93"/>
        <end position="119"/>
    </location>
</feature>
<name>A0AAD4N263_9BILA</name>
<evidence type="ECO:0000256" key="7">
    <source>
        <dbReference type="ARBA" id="ARBA00022989"/>
    </source>
</evidence>
<dbReference type="GO" id="GO:1905897">
    <property type="term" value="P:regulation of response to endoplasmic reticulum stress"/>
    <property type="evidence" value="ECO:0007669"/>
    <property type="project" value="TreeGrafter"/>
</dbReference>
<dbReference type="EMBL" id="JAKKPZ010000026">
    <property type="protein sequence ID" value="KAI1710362.1"/>
    <property type="molecule type" value="Genomic_DNA"/>
</dbReference>
<comment type="catalytic activity">
    <reaction evidence="1">
        <text>Cleaves several transcription factors that are type-2 transmembrane proteins within membrane-spanning domains. Known substrates include sterol regulatory element-binding protein (SREBP) -1, SREBP-2 and forms of the transcriptional activator ATF6. SREBP-2 is cleaved at the site 477-DRSRILL-|-CVLTFLCLSFNPLTSLLQWGGA-505. The residues Asn-Pro, 11 residues distal to the site of cleavage in the membrane-spanning domain, are important for cleavage by S2P endopeptidase. Replacement of either of these residues does not prevent cleavage, but there is no cleavage if both of these residues are replaced.</text>
        <dbReference type="EC" id="3.4.24.85"/>
    </reaction>
</comment>
<dbReference type="PANTHER" id="PTHR13325:SF3">
    <property type="entry name" value="MEMBRANE-BOUND TRANSCRIPTION FACTOR SITE-2 PROTEASE"/>
    <property type="match status" value="1"/>
</dbReference>
<evidence type="ECO:0000259" key="13">
    <source>
        <dbReference type="Pfam" id="PF02163"/>
    </source>
</evidence>
<dbReference type="GO" id="GO:0016020">
    <property type="term" value="C:membrane"/>
    <property type="evidence" value="ECO:0007669"/>
    <property type="project" value="InterPro"/>
</dbReference>
<keyword evidence="8 12" id="KW-0472">Membrane</keyword>
<keyword evidence="6 12" id="KW-0812">Transmembrane</keyword>
<gene>
    <name evidence="14" type="ORF">DdX_10720</name>
</gene>
<evidence type="ECO:0000256" key="2">
    <source>
        <dbReference type="ARBA" id="ARBA00004127"/>
    </source>
</evidence>
<organism evidence="14 15">
    <name type="scientific">Ditylenchus destructor</name>
    <dbReference type="NCBI Taxonomy" id="166010"/>
    <lineage>
        <taxon>Eukaryota</taxon>
        <taxon>Metazoa</taxon>
        <taxon>Ecdysozoa</taxon>
        <taxon>Nematoda</taxon>
        <taxon>Chromadorea</taxon>
        <taxon>Rhabditida</taxon>
        <taxon>Tylenchina</taxon>
        <taxon>Tylenchomorpha</taxon>
        <taxon>Sphaerularioidea</taxon>
        <taxon>Anguinidae</taxon>
        <taxon>Anguininae</taxon>
        <taxon>Ditylenchus</taxon>
    </lineage>
</organism>
<feature type="region of interest" description="Disordered" evidence="11">
    <location>
        <begin position="483"/>
        <end position="505"/>
    </location>
</feature>
<proteinExistence type="inferred from homology"/>
<feature type="transmembrane region" description="Helical" evidence="12">
    <location>
        <begin position="249"/>
        <end position="267"/>
    </location>
</feature>
<keyword evidence="7 12" id="KW-1133">Transmembrane helix</keyword>
<dbReference type="PANTHER" id="PTHR13325">
    <property type="entry name" value="PROTEASE M50 MEMBRANE-BOUND TRANSCRIPTION FACTOR SITE 2 PROTEASE"/>
    <property type="match status" value="1"/>
</dbReference>
<keyword evidence="15" id="KW-1185">Reference proteome</keyword>
<evidence type="ECO:0000256" key="6">
    <source>
        <dbReference type="ARBA" id="ARBA00022692"/>
    </source>
</evidence>
<comment type="caution">
    <text evidence="14">The sequence shown here is derived from an EMBL/GenBank/DDBJ whole genome shotgun (WGS) entry which is preliminary data.</text>
</comment>
<evidence type="ECO:0000256" key="9">
    <source>
        <dbReference type="ARBA" id="ARBA00032658"/>
    </source>
</evidence>
<dbReference type="PRINTS" id="PR01000">
    <property type="entry name" value="SREBPS2PTASE"/>
</dbReference>
<evidence type="ECO:0000313" key="15">
    <source>
        <dbReference type="Proteomes" id="UP001201812"/>
    </source>
</evidence>
<evidence type="ECO:0000256" key="12">
    <source>
        <dbReference type="SAM" id="Phobius"/>
    </source>
</evidence>
<sequence length="693" mass="76647">MLITTGLSLFFLFWSSLFLIDFYLRTTQSATYLAFVERHGLSITPFQIRFFVSQVDHCGGSSGSVPYQSLFGGSSQGRFTSSIQNWTSKSKRVLQLVAAWFSVGALAGLICFVLTPLYLSWLLVYELGNGLTWLRWYYRSTSGSYSSSGSWLGPVFASATVVPPPNSMMNANPDEENFKAALSSLNQPDSGSLFYVPLQEHVQTGITPVIPGVNIPMSHLPLFMLVLVLAGIFHEIGHAIAAVNANVRLKGFGVFLFLVYPGAFTVIETDELSRSSCAQKLRIFSAGIWHNIILALLGLLILWFAPYCLFPFYGYGSGVMIADVNSKSGLAGTTGLQPGHIVTKINQCTVRNASEWTRCLEDLHDRQNPTISPMSRSNVLGLGTNMGYLVQYSKVRPLTASPDKVVNAAGGGEIQCCSEFDNTTMSSHICFQYKQPFIQRTPAEKIQSTKAPPPSTPNMNWAESLGMLKQNAKSRVKRANLKVKPPPTEAELSNAAPGTSRKAKPAAPFFGLRKDEEKRSKGNFSHACLPARQVTDHATCELTDGSGHFKIMPDGYVCVVPALYNGTVLLRFELKNRSRPVLFIGFLSEPLYMIDMMDLTPRSEWIPYWIPQVVELFGKYLVTFSLAMGLLNAVPCYGLDGQFMCSTVVDYFCVQKTPQQRQRIANTIVLCGTTVFSLNVAIGFFKFLFTYWE</sequence>
<feature type="transmembrane region" description="Helical" evidence="12">
    <location>
        <begin position="222"/>
        <end position="242"/>
    </location>
</feature>
<dbReference type="InterPro" id="IPR001193">
    <property type="entry name" value="MBTPS2"/>
</dbReference>
<dbReference type="InterPro" id="IPR008915">
    <property type="entry name" value="Peptidase_M50"/>
</dbReference>
<dbReference type="Proteomes" id="UP001201812">
    <property type="component" value="Unassembled WGS sequence"/>
</dbReference>
<comment type="subcellular location">
    <subcellularLocation>
        <location evidence="2">Endomembrane system</location>
        <topology evidence="2">Multi-pass membrane protein</topology>
    </subcellularLocation>
</comment>
<dbReference type="GO" id="GO:0005737">
    <property type="term" value="C:cytoplasm"/>
    <property type="evidence" value="ECO:0007669"/>
    <property type="project" value="TreeGrafter"/>
</dbReference>
<evidence type="ECO:0000256" key="3">
    <source>
        <dbReference type="ARBA" id="ARBA00009989"/>
    </source>
</evidence>
<dbReference type="GO" id="GO:0012505">
    <property type="term" value="C:endomembrane system"/>
    <property type="evidence" value="ECO:0007669"/>
    <property type="project" value="UniProtKB-SubCell"/>
</dbReference>
<feature type="transmembrane region" description="Helical" evidence="12">
    <location>
        <begin position="664"/>
        <end position="689"/>
    </location>
</feature>
<dbReference type="GO" id="GO:0004222">
    <property type="term" value="F:metalloendopeptidase activity"/>
    <property type="evidence" value="ECO:0007669"/>
    <property type="project" value="InterPro"/>
</dbReference>
<feature type="transmembrane region" description="Helical" evidence="12">
    <location>
        <begin position="287"/>
        <end position="310"/>
    </location>
</feature>
<evidence type="ECO:0000256" key="10">
    <source>
        <dbReference type="ARBA" id="ARBA00045828"/>
    </source>
</evidence>
<evidence type="ECO:0000256" key="5">
    <source>
        <dbReference type="ARBA" id="ARBA00014400"/>
    </source>
</evidence>
<dbReference type="SUPFAM" id="SSF50156">
    <property type="entry name" value="PDZ domain-like"/>
    <property type="match status" value="1"/>
</dbReference>
<dbReference type="Pfam" id="PF02163">
    <property type="entry name" value="Peptidase_M50"/>
    <property type="match status" value="1"/>
</dbReference>
<feature type="domain" description="Peptidase M50" evidence="13">
    <location>
        <begin position="223"/>
        <end position="357"/>
    </location>
</feature>
<evidence type="ECO:0000256" key="8">
    <source>
        <dbReference type="ARBA" id="ARBA00023136"/>
    </source>
</evidence>
<dbReference type="GO" id="GO:0031293">
    <property type="term" value="P:membrane protein intracellular domain proteolysis"/>
    <property type="evidence" value="ECO:0007669"/>
    <property type="project" value="TreeGrafter"/>
</dbReference>
<accession>A0AAD4N263</accession>
<comment type="similarity">
    <text evidence="3">Belongs to the peptidase M50A family.</text>
</comment>
<reference evidence="14" key="1">
    <citation type="submission" date="2022-01" db="EMBL/GenBank/DDBJ databases">
        <title>Genome Sequence Resource for Two Populations of Ditylenchus destructor, the Migratory Endoparasitic Phytonematode.</title>
        <authorList>
            <person name="Zhang H."/>
            <person name="Lin R."/>
            <person name="Xie B."/>
        </authorList>
    </citation>
    <scope>NUCLEOTIDE SEQUENCE</scope>
    <source>
        <strain evidence="14">BazhouSP</strain>
    </source>
</reference>